<feature type="signal peptide" evidence="1">
    <location>
        <begin position="1"/>
        <end position="24"/>
    </location>
</feature>
<feature type="domain" description="Xylose isomerase-like TIM barrel" evidence="2">
    <location>
        <begin position="64"/>
        <end position="309"/>
    </location>
</feature>
<feature type="chain" id="PRO_5022975010" evidence="1">
    <location>
        <begin position="25"/>
        <end position="313"/>
    </location>
</feature>
<dbReference type="PANTHER" id="PTHR12110:SF53">
    <property type="entry name" value="BLR5974 PROTEIN"/>
    <property type="match status" value="1"/>
</dbReference>
<keyword evidence="3" id="KW-0456">Lyase</keyword>
<comment type="caution">
    <text evidence="3">The sequence shown here is derived from an EMBL/GenBank/DDBJ whole genome shotgun (WGS) entry which is preliminary data.</text>
</comment>
<evidence type="ECO:0000313" key="3">
    <source>
        <dbReference type="EMBL" id="TWT33719.1"/>
    </source>
</evidence>
<protein>
    <submittedName>
        <fullName evidence="3">Inosose dehydratase</fullName>
        <ecNumber evidence="3">4.2.1.44</ecNumber>
    </submittedName>
</protein>
<dbReference type="SUPFAM" id="SSF51658">
    <property type="entry name" value="Xylose isomerase-like"/>
    <property type="match status" value="1"/>
</dbReference>
<organism evidence="3 4">
    <name type="scientific">Posidoniimonas corsicana</name>
    <dbReference type="NCBI Taxonomy" id="1938618"/>
    <lineage>
        <taxon>Bacteria</taxon>
        <taxon>Pseudomonadati</taxon>
        <taxon>Planctomycetota</taxon>
        <taxon>Planctomycetia</taxon>
        <taxon>Pirellulales</taxon>
        <taxon>Lacipirellulaceae</taxon>
        <taxon>Posidoniimonas</taxon>
    </lineage>
</organism>
<dbReference type="Pfam" id="PF01261">
    <property type="entry name" value="AP_endonuc_2"/>
    <property type="match status" value="1"/>
</dbReference>
<sequence precursor="true">MNLTRRHFASAAGCAALAPAALTAAEPDAKQSSSGWRGNPIAVSTYSFWRFKDDSKLSIEQCIDESARMGFDAVEVLHIQMESEDPGYLQRLKQRAFVNGVSLCGLSTHQGFVSPDAEVRQKNIDHTIHTIELAYQLGIPTMRVNTGRWGTSKSFDDLMANRGIEPRLPGYSDDDGFGWVIESLEKCLPAAEKCGVTLGLENHWGLGRTPEGVLRIVDAIDSPWLQCTLDTGNFLEDPYDKLELMAPKTVFVQAKTYYGGGLWYSLELDYPRIAAMLREHDYHGYVSLEYEGEQDYRTAIPKSLALLRKAFSA</sequence>
<dbReference type="InterPro" id="IPR036237">
    <property type="entry name" value="Xyl_isomerase-like_sf"/>
</dbReference>
<dbReference type="InterPro" id="IPR006311">
    <property type="entry name" value="TAT_signal"/>
</dbReference>
<proteinExistence type="predicted"/>
<evidence type="ECO:0000313" key="4">
    <source>
        <dbReference type="Proteomes" id="UP000316714"/>
    </source>
</evidence>
<name>A0A5C5V736_9BACT</name>
<accession>A0A5C5V736</accession>
<dbReference type="GO" id="GO:0050114">
    <property type="term" value="F:myo-inosose-2 dehydratase activity"/>
    <property type="evidence" value="ECO:0007669"/>
    <property type="project" value="UniProtKB-EC"/>
</dbReference>
<dbReference type="EC" id="4.2.1.44" evidence="3"/>
<dbReference type="AlphaFoldDB" id="A0A5C5V736"/>
<dbReference type="InterPro" id="IPR050312">
    <property type="entry name" value="IolE/XylAMocC-like"/>
</dbReference>
<gene>
    <name evidence="3" type="primary">iolE_3</name>
    <name evidence="3" type="ORF">KOR34_35520</name>
</gene>
<dbReference type="PANTHER" id="PTHR12110">
    <property type="entry name" value="HYDROXYPYRUVATE ISOMERASE"/>
    <property type="match status" value="1"/>
</dbReference>
<dbReference type="RefSeq" id="WP_146566575.1">
    <property type="nucleotide sequence ID" value="NZ_SIHJ01000002.1"/>
</dbReference>
<dbReference type="Gene3D" id="3.20.20.150">
    <property type="entry name" value="Divalent-metal-dependent TIM barrel enzymes"/>
    <property type="match status" value="1"/>
</dbReference>
<keyword evidence="4" id="KW-1185">Reference proteome</keyword>
<dbReference type="EMBL" id="SIHJ01000002">
    <property type="protein sequence ID" value="TWT33719.1"/>
    <property type="molecule type" value="Genomic_DNA"/>
</dbReference>
<dbReference type="Proteomes" id="UP000316714">
    <property type="component" value="Unassembled WGS sequence"/>
</dbReference>
<dbReference type="OrthoDB" id="256906at2"/>
<dbReference type="PROSITE" id="PS51318">
    <property type="entry name" value="TAT"/>
    <property type="match status" value="1"/>
</dbReference>
<dbReference type="InterPro" id="IPR013022">
    <property type="entry name" value="Xyl_isomerase-like_TIM-brl"/>
</dbReference>
<reference evidence="3 4" key="1">
    <citation type="submission" date="2019-02" db="EMBL/GenBank/DDBJ databases">
        <title>Deep-cultivation of Planctomycetes and their phenomic and genomic characterization uncovers novel biology.</title>
        <authorList>
            <person name="Wiegand S."/>
            <person name="Jogler M."/>
            <person name="Boedeker C."/>
            <person name="Pinto D."/>
            <person name="Vollmers J."/>
            <person name="Rivas-Marin E."/>
            <person name="Kohn T."/>
            <person name="Peeters S.H."/>
            <person name="Heuer A."/>
            <person name="Rast P."/>
            <person name="Oberbeckmann S."/>
            <person name="Bunk B."/>
            <person name="Jeske O."/>
            <person name="Meyerdierks A."/>
            <person name="Storesund J.E."/>
            <person name="Kallscheuer N."/>
            <person name="Luecker S."/>
            <person name="Lage O.M."/>
            <person name="Pohl T."/>
            <person name="Merkel B.J."/>
            <person name="Hornburger P."/>
            <person name="Mueller R.-W."/>
            <person name="Bruemmer F."/>
            <person name="Labrenz M."/>
            <person name="Spormann A.M."/>
            <person name="Op Den Camp H."/>
            <person name="Overmann J."/>
            <person name="Amann R."/>
            <person name="Jetten M.S.M."/>
            <person name="Mascher T."/>
            <person name="Medema M.H."/>
            <person name="Devos D.P."/>
            <person name="Kaster A.-K."/>
            <person name="Ovreas L."/>
            <person name="Rohde M."/>
            <person name="Galperin M.Y."/>
            <person name="Jogler C."/>
        </authorList>
    </citation>
    <scope>NUCLEOTIDE SEQUENCE [LARGE SCALE GENOMIC DNA]</scope>
    <source>
        <strain evidence="3 4">KOR34</strain>
    </source>
</reference>
<evidence type="ECO:0000259" key="2">
    <source>
        <dbReference type="Pfam" id="PF01261"/>
    </source>
</evidence>
<keyword evidence="1" id="KW-0732">Signal</keyword>
<evidence type="ECO:0000256" key="1">
    <source>
        <dbReference type="SAM" id="SignalP"/>
    </source>
</evidence>